<evidence type="ECO:0000256" key="9">
    <source>
        <dbReference type="ARBA" id="ARBA00048988"/>
    </source>
</evidence>
<dbReference type="AlphaFoldDB" id="G0ECL5"/>
<dbReference type="GeneID" id="11138919"/>
<keyword evidence="5" id="KW-0067">ATP-binding</keyword>
<keyword evidence="6" id="KW-0413">Isomerase</keyword>
<protein>
    <recommendedName>
        <fullName evidence="8">DNA 3'-5' helicase</fullName>
        <ecNumber evidence="8">5.6.2.4</ecNumber>
    </recommendedName>
</protein>
<dbReference type="PANTHER" id="PTHR11274:SF0">
    <property type="entry name" value="GENERAL TRANSCRIPTION AND DNA REPAIR FACTOR IIH HELICASE SUBUNIT XPB"/>
    <property type="match status" value="1"/>
</dbReference>
<sequence>MGIRVKFSRWLSEDEFREVLEFADYKGVVNGERIFEINPVKLRRANLSLRDVLAIIDSMGGVVEELPPGVGATEKIARLRVEDGLYVLRSRERLLELLAEFGGTVRYSRELKGFIVKPYVVVDVVDKLRRAGFEVVDETGLLEPKPFNESISLRYELRPYQREALEAWKANKYRGVIALPTGAGKTIVALAAIAELKVPTLIVVYTREQLKQWVEKIREALTVSPWEVGAFYGEEKRIAPITVTTYQTAWRRVDELRDKFALLIVDEAHHLPAERFRLIAEGVLAPYRMALSATPEREDGLHVELFRLMGGLIYRKSASELAAQGYLAQYRIVTKYVTLTPKEAMKYRELRRKYAELAAGRDINELIRLAASGDESASKALKILNEMRKIVINAENKLKLAKEIAEQEASKGSKVIIFTQYVEQAKKLGVLLGAPVITGKTDRVKRDLALHLFKTGRARILVVTTVGDEGLDIPDANVGIILSGTSSKRQFIQRLGRLLRPAPGKKEAILYEIVVKGTMEEAQARRRAFLIDL</sequence>
<evidence type="ECO:0000256" key="4">
    <source>
        <dbReference type="ARBA" id="ARBA00022806"/>
    </source>
</evidence>
<accession>G0ECL5</accession>
<evidence type="ECO:0000313" key="12">
    <source>
        <dbReference type="EMBL" id="AEM39585.1"/>
    </source>
</evidence>
<dbReference type="InterPro" id="IPR050615">
    <property type="entry name" value="ATP-dep_DNA_Helicase"/>
</dbReference>
<dbReference type="Proteomes" id="UP000001037">
    <property type="component" value="Chromosome"/>
</dbReference>
<comment type="catalytic activity">
    <reaction evidence="9">
        <text>ATP + H2O = ADP + phosphate + H(+)</text>
        <dbReference type="Rhea" id="RHEA:13065"/>
        <dbReference type="ChEBI" id="CHEBI:15377"/>
        <dbReference type="ChEBI" id="CHEBI:15378"/>
        <dbReference type="ChEBI" id="CHEBI:30616"/>
        <dbReference type="ChEBI" id="CHEBI:43474"/>
        <dbReference type="ChEBI" id="CHEBI:456216"/>
        <dbReference type="EC" id="5.6.2.4"/>
    </reaction>
</comment>
<gene>
    <name evidence="12" type="ordered locus">Pyrfu_1730</name>
</gene>
<dbReference type="SUPFAM" id="SSF52540">
    <property type="entry name" value="P-loop containing nucleoside triphosphate hydrolases"/>
    <property type="match status" value="1"/>
</dbReference>
<evidence type="ECO:0000256" key="8">
    <source>
        <dbReference type="ARBA" id="ARBA00034808"/>
    </source>
</evidence>
<dbReference type="eggNOG" id="arCOG00874">
    <property type="taxonomic scope" value="Archaea"/>
</dbReference>
<keyword evidence="4" id="KW-0347">Helicase</keyword>
<keyword evidence="13" id="KW-1185">Reference proteome</keyword>
<evidence type="ECO:0000313" key="13">
    <source>
        <dbReference type="Proteomes" id="UP000001037"/>
    </source>
</evidence>
<comment type="catalytic activity">
    <reaction evidence="7">
        <text>Couples ATP hydrolysis with the unwinding of duplex DNA by translocating in the 3'-5' direction.</text>
        <dbReference type="EC" id="5.6.2.4"/>
    </reaction>
</comment>
<evidence type="ECO:0000256" key="3">
    <source>
        <dbReference type="ARBA" id="ARBA00022801"/>
    </source>
</evidence>
<organism evidence="12 13">
    <name type="scientific">Pyrolobus fumarii (strain DSM 11204 / 1A)</name>
    <dbReference type="NCBI Taxonomy" id="694429"/>
    <lineage>
        <taxon>Archaea</taxon>
        <taxon>Thermoproteota</taxon>
        <taxon>Thermoprotei</taxon>
        <taxon>Desulfurococcales</taxon>
        <taxon>Pyrodictiaceae</taxon>
        <taxon>Pyrolobus</taxon>
    </lineage>
</organism>
<dbReference type="InterPro" id="IPR027417">
    <property type="entry name" value="P-loop_NTPase"/>
</dbReference>
<evidence type="ECO:0000259" key="10">
    <source>
        <dbReference type="PROSITE" id="PS51192"/>
    </source>
</evidence>
<dbReference type="Gene3D" id="3.40.50.300">
    <property type="entry name" value="P-loop containing nucleotide triphosphate hydrolases"/>
    <property type="match status" value="2"/>
</dbReference>
<dbReference type="SMART" id="SM00487">
    <property type="entry name" value="DEXDc"/>
    <property type="match status" value="1"/>
</dbReference>
<proteinExistence type="inferred from homology"/>
<dbReference type="STRING" id="694429.Pyrfu_1730"/>
<dbReference type="OrthoDB" id="11644at2157"/>
<dbReference type="EMBL" id="CP002838">
    <property type="protein sequence ID" value="AEM39585.1"/>
    <property type="molecule type" value="Genomic_DNA"/>
</dbReference>
<dbReference type="Pfam" id="PF04851">
    <property type="entry name" value="ResIII"/>
    <property type="match status" value="1"/>
</dbReference>
<dbReference type="PROSITE" id="PS51192">
    <property type="entry name" value="HELICASE_ATP_BIND_1"/>
    <property type="match status" value="1"/>
</dbReference>
<dbReference type="CDD" id="cd17926">
    <property type="entry name" value="DEXHc_RE"/>
    <property type="match status" value="1"/>
</dbReference>
<evidence type="ECO:0000256" key="2">
    <source>
        <dbReference type="ARBA" id="ARBA00022741"/>
    </source>
</evidence>
<feature type="domain" description="Helicase C-terminal" evidence="11">
    <location>
        <begin position="396"/>
        <end position="533"/>
    </location>
</feature>
<keyword evidence="2" id="KW-0547">Nucleotide-binding</keyword>
<evidence type="ECO:0000256" key="7">
    <source>
        <dbReference type="ARBA" id="ARBA00034617"/>
    </source>
</evidence>
<dbReference type="GO" id="GO:0005524">
    <property type="term" value="F:ATP binding"/>
    <property type="evidence" value="ECO:0007669"/>
    <property type="project" value="UniProtKB-KW"/>
</dbReference>
<dbReference type="GO" id="GO:0043138">
    <property type="term" value="F:3'-5' DNA helicase activity"/>
    <property type="evidence" value="ECO:0007669"/>
    <property type="project" value="UniProtKB-EC"/>
</dbReference>
<dbReference type="HOGENOM" id="CLU_008213_6_0_2"/>
<keyword evidence="3" id="KW-0378">Hydrolase</keyword>
<dbReference type="InterPro" id="IPR014001">
    <property type="entry name" value="Helicase_ATP-bd"/>
</dbReference>
<dbReference type="InterPro" id="IPR001650">
    <property type="entry name" value="Helicase_C-like"/>
</dbReference>
<dbReference type="EC" id="5.6.2.4" evidence="8"/>
<dbReference type="InParanoid" id="G0ECL5"/>
<reference evidence="12 13" key="1">
    <citation type="journal article" date="2011" name="Stand. Genomic Sci.">
        <title>Complete genome sequence of the hyperthermophilic chemolithoautotroph Pyrolobus fumarii type strain (1A).</title>
        <authorList>
            <person name="Anderson I."/>
            <person name="Goker M."/>
            <person name="Nolan M."/>
            <person name="Lucas S."/>
            <person name="Hammon N."/>
            <person name="Deshpande S."/>
            <person name="Cheng J.F."/>
            <person name="Tapia R."/>
            <person name="Han C."/>
            <person name="Goodwin L."/>
            <person name="Pitluck S."/>
            <person name="Huntemann M."/>
            <person name="Liolios K."/>
            <person name="Ivanova N."/>
            <person name="Pagani I."/>
            <person name="Mavromatis K."/>
            <person name="Ovchinikova G."/>
            <person name="Pati A."/>
            <person name="Chen A."/>
            <person name="Palaniappan K."/>
            <person name="Land M."/>
            <person name="Hauser L."/>
            <person name="Brambilla E.M."/>
            <person name="Huber H."/>
            <person name="Yasawong M."/>
            <person name="Rohde M."/>
            <person name="Spring S."/>
            <person name="Abt B."/>
            <person name="Sikorski J."/>
            <person name="Wirth R."/>
            <person name="Detter J.C."/>
            <person name="Woyke T."/>
            <person name="Bristow J."/>
            <person name="Eisen J.A."/>
            <person name="Markowitz V."/>
            <person name="Hugenholtz P."/>
            <person name="Kyrpides N.C."/>
            <person name="Klenk H.P."/>
            <person name="Lapidus A."/>
        </authorList>
    </citation>
    <scope>NUCLEOTIDE SEQUENCE [LARGE SCALE GENOMIC DNA]</scope>
    <source>
        <strain evidence="13">DSM 11204 / 1A</strain>
    </source>
</reference>
<evidence type="ECO:0000256" key="1">
    <source>
        <dbReference type="ARBA" id="ARBA00006637"/>
    </source>
</evidence>
<name>G0ECL5_PYRF1</name>
<dbReference type="InterPro" id="IPR006935">
    <property type="entry name" value="Helicase/UvrB_N"/>
</dbReference>
<dbReference type="GO" id="GO:0003677">
    <property type="term" value="F:DNA binding"/>
    <property type="evidence" value="ECO:0007669"/>
    <property type="project" value="InterPro"/>
</dbReference>
<dbReference type="PANTHER" id="PTHR11274">
    <property type="entry name" value="RAD25/XP-B DNA REPAIR HELICASE"/>
    <property type="match status" value="1"/>
</dbReference>
<dbReference type="SMART" id="SM00490">
    <property type="entry name" value="HELICc"/>
    <property type="match status" value="1"/>
</dbReference>
<dbReference type="Pfam" id="PF16203">
    <property type="entry name" value="ERCC3_RAD25_C"/>
    <property type="match status" value="1"/>
</dbReference>
<dbReference type="RefSeq" id="WP_014027262.1">
    <property type="nucleotide sequence ID" value="NC_015931.1"/>
</dbReference>
<evidence type="ECO:0000256" key="5">
    <source>
        <dbReference type="ARBA" id="ARBA00022840"/>
    </source>
</evidence>
<evidence type="ECO:0000256" key="6">
    <source>
        <dbReference type="ARBA" id="ARBA00023235"/>
    </source>
</evidence>
<comment type="similarity">
    <text evidence="1">Belongs to the helicase family. RAD25/XPB subfamily.</text>
</comment>
<dbReference type="KEGG" id="pfm:Pyrfu_1730"/>
<feature type="domain" description="Helicase ATP-binding" evidence="10">
    <location>
        <begin position="166"/>
        <end position="313"/>
    </location>
</feature>
<dbReference type="GO" id="GO:0016787">
    <property type="term" value="F:hydrolase activity"/>
    <property type="evidence" value="ECO:0007669"/>
    <property type="project" value="UniProtKB-KW"/>
</dbReference>
<evidence type="ECO:0000259" key="11">
    <source>
        <dbReference type="PROSITE" id="PS51194"/>
    </source>
</evidence>
<dbReference type="InterPro" id="IPR032438">
    <property type="entry name" value="ERCC3_RAD25_C"/>
</dbReference>
<dbReference type="FunCoup" id="G0ECL5">
    <property type="interactions" value="26"/>
</dbReference>
<dbReference type="PROSITE" id="PS51194">
    <property type="entry name" value="HELICASE_CTER"/>
    <property type="match status" value="1"/>
</dbReference>